<organism evidence="1 2">
    <name type="scientific">Glossina palpalis gambiensis</name>
    <dbReference type="NCBI Taxonomy" id="67801"/>
    <lineage>
        <taxon>Eukaryota</taxon>
        <taxon>Metazoa</taxon>
        <taxon>Ecdysozoa</taxon>
        <taxon>Arthropoda</taxon>
        <taxon>Hexapoda</taxon>
        <taxon>Insecta</taxon>
        <taxon>Pterygota</taxon>
        <taxon>Neoptera</taxon>
        <taxon>Endopterygota</taxon>
        <taxon>Diptera</taxon>
        <taxon>Brachycera</taxon>
        <taxon>Muscomorpha</taxon>
        <taxon>Hippoboscoidea</taxon>
        <taxon>Glossinidae</taxon>
        <taxon>Glossina</taxon>
    </lineage>
</organism>
<reference evidence="2" key="1">
    <citation type="submission" date="2015-01" db="EMBL/GenBank/DDBJ databases">
        <authorList>
            <person name="Aksoy S."/>
            <person name="Warren W."/>
            <person name="Wilson R.K."/>
        </authorList>
    </citation>
    <scope>NUCLEOTIDE SEQUENCE [LARGE SCALE GENOMIC DNA]</scope>
    <source>
        <strain evidence="2">IAEA</strain>
    </source>
</reference>
<dbReference type="VEuPathDB" id="VectorBase:GPPI006957"/>
<sequence length="126" mass="14755">MPHGSELPEKECYKIEGMRLDEPDNYDCIKGIGRIPTVHRRMKRRRRHLVTNENLNFRQIKEKLGLNITRQRMQQLLKDDISLTPLSSFVRTINCIARSALDETGLYYKNGLATLKMLIKDKLKVD</sequence>
<keyword evidence="2" id="KW-1185">Reference proteome</keyword>
<dbReference type="EMBL" id="JXJN01002772">
    <property type="status" value="NOT_ANNOTATED_CDS"/>
    <property type="molecule type" value="Genomic_DNA"/>
</dbReference>
<dbReference type="EnsemblMetazoa" id="GPPI006957-RA">
    <property type="protein sequence ID" value="GPPI006957-PA"/>
    <property type="gene ID" value="GPPI006957"/>
</dbReference>
<reference evidence="1" key="2">
    <citation type="submission" date="2020-05" db="UniProtKB">
        <authorList>
            <consortium name="EnsemblMetazoa"/>
        </authorList>
    </citation>
    <scope>IDENTIFICATION</scope>
    <source>
        <strain evidence="1">IAEA</strain>
    </source>
</reference>
<proteinExistence type="predicted"/>
<accession>A0A1B0ASH0</accession>
<protein>
    <submittedName>
        <fullName evidence="1">Uncharacterized protein</fullName>
    </submittedName>
</protein>
<dbReference type="AlphaFoldDB" id="A0A1B0ASH0"/>
<name>A0A1B0ASH0_9MUSC</name>
<evidence type="ECO:0000313" key="1">
    <source>
        <dbReference type="EnsemblMetazoa" id="GPPI006957-PA"/>
    </source>
</evidence>
<dbReference type="Proteomes" id="UP000092460">
    <property type="component" value="Unassembled WGS sequence"/>
</dbReference>
<evidence type="ECO:0000313" key="2">
    <source>
        <dbReference type="Proteomes" id="UP000092460"/>
    </source>
</evidence>